<evidence type="ECO:0000256" key="2">
    <source>
        <dbReference type="SAM" id="MobiDB-lite"/>
    </source>
</evidence>
<sequence length="402" mass="46377">MERTPVPPLDVDFVTYREDLKLPSLEDFRVFWHAQMLAAQRYMTVVNEKYSLALHLSQDLQSKTLETNIRREFSSPKPRIVGSSKSPHLSWSDLIKETTDSSFTQENEDLFSCLVRGQKVELSAADCKRVNACRTLSIIPPSPQNDINTERETISEVRKFISQCQKDREDAAKFEEQLDDLLRERDFQLREHQEAWKRSQKRILPSDPATVSPGPYTSLQSRRSRESSSVRDVAVPRWSTRKSPSPPNTVLINDSEETHRFAGSIPQQSTEVSPVQTLQSLQTPARLLIHPDGPYSPPIGTQPLGPETQVSPGRRPYVQSNEEEKVHGPRYILFLRDRGLKLLDQTTRYNHRFKTQRSIQYVTMKYHKAKHTKDESVWQGFFVLQLNPKPRLKGLVDELFPE</sequence>
<comment type="caution">
    <text evidence="3">The sequence shown here is derived from an EMBL/GenBank/DDBJ whole genome shotgun (WGS) entry which is preliminary data.</text>
</comment>
<dbReference type="STRING" id="303698.A0A1V6TE46"/>
<keyword evidence="1" id="KW-0175">Coiled coil</keyword>
<proteinExistence type="predicted"/>
<name>A0A1V6TE46_9EURO</name>
<dbReference type="OrthoDB" id="4335989at2759"/>
<keyword evidence="4" id="KW-1185">Reference proteome</keyword>
<dbReference type="Proteomes" id="UP000191285">
    <property type="component" value="Unassembled WGS sequence"/>
</dbReference>
<organism evidence="3 4">
    <name type="scientific">Penicillium steckii</name>
    <dbReference type="NCBI Taxonomy" id="303698"/>
    <lineage>
        <taxon>Eukaryota</taxon>
        <taxon>Fungi</taxon>
        <taxon>Dikarya</taxon>
        <taxon>Ascomycota</taxon>
        <taxon>Pezizomycotina</taxon>
        <taxon>Eurotiomycetes</taxon>
        <taxon>Eurotiomycetidae</taxon>
        <taxon>Eurotiales</taxon>
        <taxon>Aspergillaceae</taxon>
        <taxon>Penicillium</taxon>
    </lineage>
</organism>
<feature type="coiled-coil region" evidence="1">
    <location>
        <begin position="164"/>
        <end position="191"/>
    </location>
</feature>
<evidence type="ECO:0000313" key="4">
    <source>
        <dbReference type="Proteomes" id="UP000191285"/>
    </source>
</evidence>
<protein>
    <submittedName>
        <fullName evidence="3">Uncharacterized protein</fullName>
    </submittedName>
</protein>
<reference evidence="4" key="1">
    <citation type="journal article" date="2017" name="Nat. Microbiol.">
        <title>Global analysis of biosynthetic gene clusters reveals vast potential of secondary metabolite production in Penicillium species.</title>
        <authorList>
            <person name="Nielsen J.C."/>
            <person name="Grijseels S."/>
            <person name="Prigent S."/>
            <person name="Ji B."/>
            <person name="Dainat J."/>
            <person name="Nielsen K.F."/>
            <person name="Frisvad J.C."/>
            <person name="Workman M."/>
            <person name="Nielsen J."/>
        </authorList>
    </citation>
    <scope>NUCLEOTIDE SEQUENCE [LARGE SCALE GENOMIC DNA]</scope>
    <source>
        <strain evidence="4">IBT 24891</strain>
    </source>
</reference>
<feature type="region of interest" description="Disordered" evidence="2">
    <location>
        <begin position="295"/>
        <end position="323"/>
    </location>
</feature>
<dbReference type="EMBL" id="MLKD01000007">
    <property type="protein sequence ID" value="OQE24304.1"/>
    <property type="molecule type" value="Genomic_DNA"/>
</dbReference>
<evidence type="ECO:0000256" key="1">
    <source>
        <dbReference type="SAM" id="Coils"/>
    </source>
</evidence>
<accession>A0A1V6TE46</accession>
<feature type="region of interest" description="Disordered" evidence="2">
    <location>
        <begin position="196"/>
        <end position="252"/>
    </location>
</feature>
<gene>
    <name evidence="3" type="ORF">PENSTE_c007G01608</name>
</gene>
<evidence type="ECO:0000313" key="3">
    <source>
        <dbReference type="EMBL" id="OQE24304.1"/>
    </source>
</evidence>
<dbReference type="AlphaFoldDB" id="A0A1V6TE46"/>